<dbReference type="AlphaFoldDB" id="W4VPQ2"/>
<name>W4VPQ2_9BACI</name>
<proteinExistence type="predicted"/>
<evidence type="ECO:0000313" key="2">
    <source>
        <dbReference type="EMBL" id="GAE94818.1"/>
    </source>
</evidence>
<sequence length="212" mass="25064">MYHGGEHRWNLRTTLGEWIFGYDQLPAEVHKYIPNFEYFLHDLTQYKEEDRKMNAMLKIIQLMFRDVFTHDHDAMITSILQGLHYLHELEDQQTASTFFETWMRYLLYAANTLTETDIHDIIDHVEKTFPEGSDIVMTLAERLEQKGKEEGKKEGATNALVKTSVRLIEKYIAPVPNDIVQQLKQQDISTLETIIENVYEHKTLEEIKQYLK</sequence>
<comment type="caution">
    <text evidence="2">The sequence shown here is derived from an EMBL/GenBank/DDBJ whole genome shotgun (WGS) entry which is preliminary data.</text>
</comment>
<dbReference type="Proteomes" id="UP000019102">
    <property type="component" value="Unassembled WGS sequence"/>
</dbReference>
<protein>
    <recommendedName>
        <fullName evidence="1">Transposase (putative) YhgA-like domain-containing protein</fullName>
    </recommendedName>
</protein>
<gene>
    <name evidence="2" type="ORF">JCM21714_4012</name>
</gene>
<keyword evidence="3" id="KW-1185">Reference proteome</keyword>
<evidence type="ECO:0000259" key="1">
    <source>
        <dbReference type="Pfam" id="PF04754"/>
    </source>
</evidence>
<dbReference type="EMBL" id="BAVS01000032">
    <property type="protein sequence ID" value="GAE94818.1"/>
    <property type="molecule type" value="Genomic_DNA"/>
</dbReference>
<accession>W4VPQ2</accession>
<organism evidence="2 3">
    <name type="scientific">Gracilibacillus boraciitolerans JCM 21714</name>
    <dbReference type="NCBI Taxonomy" id="1298598"/>
    <lineage>
        <taxon>Bacteria</taxon>
        <taxon>Bacillati</taxon>
        <taxon>Bacillota</taxon>
        <taxon>Bacilli</taxon>
        <taxon>Bacillales</taxon>
        <taxon>Bacillaceae</taxon>
        <taxon>Gracilibacillus</taxon>
    </lineage>
</organism>
<reference evidence="2 3" key="1">
    <citation type="journal article" date="2014" name="Genome Announc.">
        <title>Draft Genome Sequence of the Boron-Tolerant and Moderately Halotolerant Bacterium Gracilibacillus boraciitolerans JCM 21714T.</title>
        <authorList>
            <person name="Ahmed I."/>
            <person name="Oshima K."/>
            <person name="Suda W."/>
            <person name="Kitamura K."/>
            <person name="Iida T."/>
            <person name="Ohmori Y."/>
            <person name="Fujiwara T."/>
            <person name="Hattori M."/>
            <person name="Ohkuma M."/>
        </authorList>
    </citation>
    <scope>NUCLEOTIDE SEQUENCE [LARGE SCALE GENOMIC DNA]</scope>
    <source>
        <strain evidence="2 3">JCM 21714</strain>
    </source>
</reference>
<dbReference type="eggNOG" id="COG5464">
    <property type="taxonomic scope" value="Bacteria"/>
</dbReference>
<feature type="domain" description="Transposase (putative) YhgA-like" evidence="1">
    <location>
        <begin position="1"/>
        <end position="92"/>
    </location>
</feature>
<dbReference type="InterPro" id="IPR006842">
    <property type="entry name" value="Transposase_31"/>
</dbReference>
<dbReference type="Pfam" id="PF04754">
    <property type="entry name" value="Transposase_31"/>
    <property type="match status" value="1"/>
</dbReference>
<evidence type="ECO:0000313" key="3">
    <source>
        <dbReference type="Proteomes" id="UP000019102"/>
    </source>
</evidence>